<sequence length="118" mass="12357" precursor="true">MNLKPLFLSVLLATIYTTANAATTTVEKNAPDATATSTAVPASAESALGKAVDKVTANGDSSVKPEKITAETHGKSDDKSAKKVVKKPHAQSTHTSEKMKANTGEEKDNTKNKSNDTQ</sequence>
<feature type="compositionally biased region" description="Low complexity" evidence="1">
    <location>
        <begin position="30"/>
        <end position="47"/>
    </location>
</feature>
<evidence type="ECO:0000313" key="3">
    <source>
        <dbReference type="EMBL" id="ACT07091.1"/>
    </source>
</evidence>
<keyword evidence="2" id="KW-0732">Signal</keyword>
<gene>
    <name evidence="3" type="ordered locus">Dd1591_2248</name>
</gene>
<accession>C6CJB0</accession>
<dbReference type="EMBL" id="CP001655">
    <property type="protein sequence ID" value="ACT07091.1"/>
    <property type="molecule type" value="Genomic_DNA"/>
</dbReference>
<dbReference type="Proteomes" id="UP000002735">
    <property type="component" value="Chromosome"/>
</dbReference>
<organism evidence="3 4">
    <name type="scientific">Dickeya chrysanthemi (strain Ech1591)</name>
    <name type="common">Dickeya zeae (strain Ech1591)</name>
    <dbReference type="NCBI Taxonomy" id="561229"/>
    <lineage>
        <taxon>Bacteria</taxon>
        <taxon>Pseudomonadati</taxon>
        <taxon>Pseudomonadota</taxon>
        <taxon>Gammaproteobacteria</taxon>
        <taxon>Enterobacterales</taxon>
        <taxon>Pectobacteriaceae</taxon>
        <taxon>Dickeya</taxon>
    </lineage>
</organism>
<feature type="compositionally biased region" description="Basic and acidic residues" evidence="1">
    <location>
        <begin position="95"/>
        <end position="118"/>
    </location>
</feature>
<proteinExistence type="predicted"/>
<name>C6CJB0_DICC1</name>
<evidence type="ECO:0000256" key="2">
    <source>
        <dbReference type="SAM" id="SignalP"/>
    </source>
</evidence>
<evidence type="ECO:0000256" key="1">
    <source>
        <dbReference type="SAM" id="MobiDB-lite"/>
    </source>
</evidence>
<dbReference type="GeneID" id="45080323"/>
<feature type="region of interest" description="Disordered" evidence="1">
    <location>
        <begin position="30"/>
        <end position="118"/>
    </location>
</feature>
<feature type="signal peptide" evidence="2">
    <location>
        <begin position="1"/>
        <end position="21"/>
    </location>
</feature>
<evidence type="ECO:0008006" key="5">
    <source>
        <dbReference type="Google" id="ProtNLM"/>
    </source>
</evidence>
<protein>
    <recommendedName>
        <fullName evidence="5">Acid shock protein</fullName>
    </recommendedName>
</protein>
<dbReference type="KEGG" id="dze:Dd1591_2248"/>
<reference evidence="3 4" key="1">
    <citation type="submission" date="2009-06" db="EMBL/GenBank/DDBJ databases">
        <title>Complete sequence of Dickeya zeae Ech1591.</title>
        <authorList>
            <consortium name="US DOE Joint Genome Institute"/>
            <person name="Lucas S."/>
            <person name="Copeland A."/>
            <person name="Lapidus A."/>
            <person name="Glavina del Rio T."/>
            <person name="Tice H."/>
            <person name="Bruce D."/>
            <person name="Goodwin L."/>
            <person name="Pitluck S."/>
            <person name="Chertkov O."/>
            <person name="Brettin T."/>
            <person name="Detter J.C."/>
            <person name="Han C."/>
            <person name="Larimer F."/>
            <person name="Land M."/>
            <person name="Hauser L."/>
            <person name="Kyrpides N."/>
            <person name="Ovchinnikova G."/>
            <person name="Balakrishnan V."/>
            <person name="Glasner J."/>
            <person name="Perna N.T."/>
        </authorList>
    </citation>
    <scope>NUCLEOTIDE SEQUENCE [LARGE SCALE GENOMIC DNA]</scope>
    <source>
        <strain evidence="3 4">Ech1591</strain>
    </source>
</reference>
<evidence type="ECO:0000313" key="4">
    <source>
        <dbReference type="Proteomes" id="UP000002735"/>
    </source>
</evidence>
<dbReference type="HOGENOM" id="CLU_1934674_0_0_6"/>
<feature type="chain" id="PRO_5002961940" description="Acid shock protein" evidence="2">
    <location>
        <begin position="22"/>
        <end position="118"/>
    </location>
</feature>
<dbReference type="eggNOG" id="ENOG5033UW7">
    <property type="taxonomic scope" value="Bacteria"/>
</dbReference>
<dbReference type="RefSeq" id="WP_012769957.1">
    <property type="nucleotide sequence ID" value="NC_012912.1"/>
</dbReference>
<dbReference type="AlphaFoldDB" id="C6CJB0"/>
<feature type="compositionally biased region" description="Basic and acidic residues" evidence="1">
    <location>
        <begin position="63"/>
        <end position="81"/>
    </location>
</feature>